<dbReference type="Proteomes" id="UP000076925">
    <property type="component" value="Unassembled WGS sequence"/>
</dbReference>
<accession>A0A139X077</accession>
<comment type="caution">
    <text evidence="1">The sequence shown here is derived from an EMBL/GenBank/DDBJ whole genome shotgun (WGS) entry which is preliminary data.</text>
</comment>
<reference evidence="1 2" key="1">
    <citation type="journal article" date="2013" name="Genome Biol. Evol.">
        <title>Genomes of Stigonematalean cyanobacteria (subsection V) and the evolution of oxygenic photosynthesis from prokaryotes to plastids.</title>
        <authorList>
            <person name="Dagan T."/>
            <person name="Roettger M."/>
            <person name="Stucken K."/>
            <person name="Landan G."/>
            <person name="Koch R."/>
            <person name="Major P."/>
            <person name="Gould S.B."/>
            <person name="Goremykin V.V."/>
            <person name="Rippka R."/>
            <person name="Tandeau de Marsac N."/>
            <person name="Gugger M."/>
            <person name="Lockhart P.J."/>
            <person name="Allen J.F."/>
            <person name="Brune I."/>
            <person name="Maus I."/>
            <person name="Puhler A."/>
            <person name="Martin W.F."/>
        </authorList>
    </citation>
    <scope>NUCLEOTIDE SEQUENCE [LARGE SCALE GENOMIC DNA]</scope>
    <source>
        <strain evidence="1 2">PCC 7110</strain>
    </source>
</reference>
<organism evidence="1 2">
    <name type="scientific">Scytonema hofmannii PCC 7110</name>
    <dbReference type="NCBI Taxonomy" id="128403"/>
    <lineage>
        <taxon>Bacteria</taxon>
        <taxon>Bacillati</taxon>
        <taxon>Cyanobacteriota</taxon>
        <taxon>Cyanophyceae</taxon>
        <taxon>Nostocales</taxon>
        <taxon>Scytonemataceae</taxon>
        <taxon>Scytonema</taxon>
    </lineage>
</organism>
<evidence type="ECO:0000313" key="2">
    <source>
        <dbReference type="Proteomes" id="UP000076925"/>
    </source>
</evidence>
<keyword evidence="2" id="KW-1185">Reference proteome</keyword>
<gene>
    <name evidence="1" type="ORF">WA1_37805</name>
</gene>
<proteinExistence type="predicted"/>
<sequence>MLCPIEKVTETSLQYYPIVFDASGNKRDELGGQMSQRTNYNLDSTKFICNKTDGGLRFISFFQFRSAIKVNPVSYVTLNS</sequence>
<dbReference type="AlphaFoldDB" id="A0A139X077"/>
<dbReference type="STRING" id="128403.WA1_37805"/>
<evidence type="ECO:0000313" key="1">
    <source>
        <dbReference type="EMBL" id="KYC38109.1"/>
    </source>
</evidence>
<protein>
    <submittedName>
        <fullName evidence="1">Uncharacterized protein</fullName>
    </submittedName>
</protein>
<dbReference type="EMBL" id="ANNX02000042">
    <property type="protein sequence ID" value="KYC38109.1"/>
    <property type="molecule type" value="Genomic_DNA"/>
</dbReference>
<name>A0A139X077_9CYAN</name>